<keyword evidence="2" id="KW-1133">Transmembrane helix</keyword>
<feature type="compositionally biased region" description="Basic and acidic residues" evidence="1">
    <location>
        <begin position="1"/>
        <end position="13"/>
    </location>
</feature>
<comment type="caution">
    <text evidence="3">The sequence shown here is derived from an EMBL/GenBank/DDBJ whole genome shotgun (WGS) entry which is preliminary data.</text>
</comment>
<keyword evidence="4" id="KW-1185">Reference proteome</keyword>
<name>A0A5K0U988_9VIRU</name>
<evidence type="ECO:0000313" key="4">
    <source>
        <dbReference type="Proteomes" id="UP000594342"/>
    </source>
</evidence>
<reference evidence="3 4" key="1">
    <citation type="submission" date="2018-10" db="EMBL/GenBank/DDBJ databases">
        <authorList>
            <consortium name="IHU Genomes"/>
        </authorList>
    </citation>
    <scope>NUCLEOTIDE SEQUENCE [LARGE SCALE GENOMIC DNA]</scope>
    <source>
        <strain evidence="3 4">A1</strain>
    </source>
</reference>
<keyword evidence="2" id="KW-0812">Transmembrane</keyword>
<accession>A0A5K0U988</accession>
<organism evidence="3 4">
    <name type="scientific">Yasminevirus sp. GU-2018</name>
    <dbReference type="NCBI Taxonomy" id="2420051"/>
    <lineage>
        <taxon>Viruses</taxon>
        <taxon>Varidnaviria</taxon>
        <taxon>Bamfordvirae</taxon>
        <taxon>Nucleocytoviricota</taxon>
        <taxon>Megaviricetes</taxon>
        <taxon>Imitervirales</taxon>
        <taxon>Mimiviridae</taxon>
        <taxon>Klosneuvirinae</taxon>
        <taxon>Yasminevirus</taxon>
        <taxon>Yasminevirus saudimassiliense</taxon>
    </lineage>
</organism>
<dbReference type="Proteomes" id="UP000594342">
    <property type="component" value="Unassembled WGS sequence"/>
</dbReference>
<feature type="region of interest" description="Disordered" evidence="1">
    <location>
        <begin position="1"/>
        <end position="21"/>
    </location>
</feature>
<evidence type="ECO:0000313" key="3">
    <source>
        <dbReference type="EMBL" id="VBB18517.1"/>
    </source>
</evidence>
<dbReference type="EMBL" id="UPSH01000001">
    <property type="protein sequence ID" value="VBB18517.1"/>
    <property type="molecule type" value="Genomic_DNA"/>
</dbReference>
<keyword evidence="2" id="KW-0472">Membrane</keyword>
<feature type="transmembrane region" description="Helical" evidence="2">
    <location>
        <begin position="35"/>
        <end position="52"/>
    </location>
</feature>
<proteinExistence type="predicted"/>
<gene>
    <name evidence="3" type="ORF">YASMINEVIRUS_980</name>
</gene>
<sequence length="102" mass="11592">MPCKDKKNNKPEEETNSESTVDRIYHDSETFLFRYRWWIVLFLAVLLGYYLYSKRTEKTGSGESTGASSDLAVGGPKLGPNELNIGEPSSQLNTEARKLFRL</sequence>
<evidence type="ECO:0000256" key="2">
    <source>
        <dbReference type="SAM" id="Phobius"/>
    </source>
</evidence>
<feature type="region of interest" description="Disordered" evidence="1">
    <location>
        <begin position="57"/>
        <end position="88"/>
    </location>
</feature>
<evidence type="ECO:0000256" key="1">
    <source>
        <dbReference type="SAM" id="MobiDB-lite"/>
    </source>
</evidence>
<protein>
    <submittedName>
        <fullName evidence="3">Uncharacterized protein</fullName>
    </submittedName>
</protein>